<dbReference type="EMBL" id="QXBN01000012">
    <property type="protein sequence ID" value="RIT36762.1"/>
    <property type="molecule type" value="Genomic_DNA"/>
</dbReference>
<dbReference type="Proteomes" id="UP000284557">
    <property type="component" value="Unassembled WGS sequence"/>
</dbReference>
<protein>
    <submittedName>
        <fullName evidence="1">Uncharacterized protein</fullName>
    </submittedName>
</protein>
<evidence type="ECO:0000313" key="1">
    <source>
        <dbReference type="EMBL" id="RIT36762.1"/>
    </source>
</evidence>
<reference evidence="1 2" key="1">
    <citation type="submission" date="2018-08" db="EMBL/GenBank/DDBJ databases">
        <title>Linezolid Resistance in Mycobacterium abscessus: MIC Distribution and Comprehensive Investigation of Resistance Mechanisms.</title>
        <authorList>
            <person name="Ye M."/>
            <person name="Xu L."/>
            <person name="Zou Y."/>
            <person name="Li B."/>
            <person name="Guo Q."/>
            <person name="Zhang Y."/>
            <person name="Zhan M."/>
            <person name="Xu B."/>
            <person name="Yu F."/>
            <person name="Zhang Z."/>
            <person name="Chu H."/>
        </authorList>
    </citation>
    <scope>NUCLEOTIDE SEQUENCE [LARGE SCALE GENOMIC DNA]</scope>
    <source>
        <strain evidence="1 2">G143</strain>
    </source>
</reference>
<dbReference type="RefSeq" id="WP_119596418.1">
    <property type="nucleotide sequence ID" value="NZ_QXBN01000012.1"/>
</dbReference>
<evidence type="ECO:0000313" key="2">
    <source>
        <dbReference type="Proteomes" id="UP000284557"/>
    </source>
</evidence>
<name>A0ABD7HM80_9MYCO</name>
<dbReference type="AlphaFoldDB" id="A0ABD7HM80"/>
<proteinExistence type="predicted"/>
<accession>A0ABD7HM80</accession>
<gene>
    <name evidence="1" type="ORF">D2E76_16010</name>
</gene>
<sequence length="103" mass="11810">MHAVKLPARDQRTIVVECPRNTEHVLLTRAGGHVRPVSITVDWANDRVDHLLRHVPIYTLTGPRILKDGREGKCVSNVLRLHEAVPQWIRDSTDGLRPQWVIR</sequence>
<organism evidence="1 2">
    <name type="scientific">Mycobacteroides abscessus</name>
    <dbReference type="NCBI Taxonomy" id="36809"/>
    <lineage>
        <taxon>Bacteria</taxon>
        <taxon>Bacillati</taxon>
        <taxon>Actinomycetota</taxon>
        <taxon>Actinomycetes</taxon>
        <taxon>Mycobacteriales</taxon>
        <taxon>Mycobacteriaceae</taxon>
        <taxon>Mycobacteroides</taxon>
    </lineage>
</organism>
<comment type="caution">
    <text evidence="1">The sequence shown here is derived from an EMBL/GenBank/DDBJ whole genome shotgun (WGS) entry which is preliminary data.</text>
</comment>